<dbReference type="PANTHER" id="PTHR23505">
    <property type="entry name" value="SPINSTER"/>
    <property type="match status" value="1"/>
</dbReference>
<feature type="region of interest" description="Disordered" evidence="8">
    <location>
        <begin position="159"/>
        <end position="210"/>
    </location>
</feature>
<feature type="compositionally biased region" description="Basic and acidic residues" evidence="8">
    <location>
        <begin position="936"/>
        <end position="959"/>
    </location>
</feature>
<evidence type="ECO:0000256" key="7">
    <source>
        <dbReference type="ARBA" id="ARBA00024338"/>
    </source>
</evidence>
<dbReference type="AlphaFoldDB" id="A0A086KV79"/>
<evidence type="ECO:0000256" key="3">
    <source>
        <dbReference type="ARBA" id="ARBA00022692"/>
    </source>
</evidence>
<evidence type="ECO:0000256" key="4">
    <source>
        <dbReference type="ARBA" id="ARBA00022989"/>
    </source>
</evidence>
<feature type="region of interest" description="Disordered" evidence="8">
    <location>
        <begin position="299"/>
        <end position="319"/>
    </location>
</feature>
<reference evidence="11 12" key="1">
    <citation type="submission" date="2014-02" db="EMBL/GenBank/DDBJ databases">
        <authorList>
            <person name="Sibley D."/>
            <person name="Venepally P."/>
            <person name="Karamycheva S."/>
            <person name="Hadjithomas M."/>
            <person name="Khan A."/>
            <person name="Brunk B."/>
            <person name="Roos D."/>
            <person name="Caler E."/>
            <person name="Lorenzi H."/>
        </authorList>
    </citation>
    <scope>NUCLEOTIDE SEQUENCE [LARGE SCALE GENOMIC DNA]</scope>
    <source>
        <strain evidence="11 12">GAB2-2007-GAL-DOM2</strain>
    </source>
</reference>
<dbReference type="VEuPathDB" id="ToxoDB:TGDOM2_230570"/>
<feature type="transmembrane region" description="Helical" evidence="9">
    <location>
        <begin position="607"/>
        <end position="630"/>
    </location>
</feature>
<evidence type="ECO:0000256" key="1">
    <source>
        <dbReference type="ARBA" id="ARBA00004141"/>
    </source>
</evidence>
<keyword evidence="3 9" id="KW-0812">Transmembrane</keyword>
<feature type="transmembrane region" description="Helical" evidence="9">
    <location>
        <begin position="1015"/>
        <end position="1037"/>
    </location>
</feature>
<feature type="region of interest" description="Disordered" evidence="8">
    <location>
        <begin position="926"/>
        <end position="959"/>
    </location>
</feature>
<feature type="transmembrane region" description="Helical" evidence="9">
    <location>
        <begin position="979"/>
        <end position="1003"/>
    </location>
</feature>
<proteinExistence type="inferred from homology"/>
<dbReference type="PROSITE" id="PS50850">
    <property type="entry name" value="MFS"/>
    <property type="match status" value="1"/>
</dbReference>
<dbReference type="GO" id="GO:0016020">
    <property type="term" value="C:membrane"/>
    <property type="evidence" value="ECO:0007669"/>
    <property type="project" value="UniProtKB-SubCell"/>
</dbReference>
<evidence type="ECO:0000256" key="5">
    <source>
        <dbReference type="ARBA" id="ARBA00023136"/>
    </source>
</evidence>
<feature type="transmembrane region" description="Helical" evidence="9">
    <location>
        <begin position="1057"/>
        <end position="1075"/>
    </location>
</feature>
<protein>
    <submittedName>
        <fullName evidence="11">Transporter, major facilitator family protein</fullName>
    </submittedName>
</protein>
<dbReference type="Gene3D" id="1.20.1250.20">
    <property type="entry name" value="MFS general substrate transporter like domains"/>
    <property type="match status" value="2"/>
</dbReference>
<evidence type="ECO:0000256" key="9">
    <source>
        <dbReference type="SAM" id="Phobius"/>
    </source>
</evidence>
<feature type="region of interest" description="Disordered" evidence="8">
    <location>
        <begin position="29"/>
        <end position="85"/>
    </location>
</feature>
<name>A0A086KV79_TOXGO</name>
<feature type="compositionally biased region" description="Acidic residues" evidence="8">
    <location>
        <begin position="363"/>
        <end position="377"/>
    </location>
</feature>
<feature type="region of interest" description="Disordered" evidence="8">
    <location>
        <begin position="556"/>
        <end position="578"/>
    </location>
</feature>
<evidence type="ECO:0000256" key="8">
    <source>
        <dbReference type="SAM" id="MobiDB-lite"/>
    </source>
</evidence>
<feature type="transmembrane region" description="Helical" evidence="9">
    <location>
        <begin position="642"/>
        <end position="672"/>
    </location>
</feature>
<feature type="compositionally biased region" description="Basic and acidic residues" evidence="8">
    <location>
        <begin position="867"/>
        <end position="885"/>
    </location>
</feature>
<dbReference type="SUPFAM" id="SSF103473">
    <property type="entry name" value="MFS general substrate transporter"/>
    <property type="match status" value="1"/>
</dbReference>
<dbReference type="EMBL" id="AHZU02000113">
    <property type="protein sequence ID" value="KFG48297.1"/>
    <property type="molecule type" value="Genomic_DNA"/>
</dbReference>
<feature type="compositionally biased region" description="Polar residues" evidence="8">
    <location>
        <begin position="1180"/>
        <end position="1192"/>
    </location>
</feature>
<evidence type="ECO:0000259" key="10">
    <source>
        <dbReference type="PROSITE" id="PS50850"/>
    </source>
</evidence>
<accession>A0A086KV79</accession>
<evidence type="ECO:0000313" key="12">
    <source>
        <dbReference type="Proteomes" id="UP000028837"/>
    </source>
</evidence>
<feature type="compositionally biased region" description="Polar residues" evidence="8">
    <location>
        <begin position="197"/>
        <end position="209"/>
    </location>
</feature>
<dbReference type="OrthoDB" id="331466at2759"/>
<feature type="transmembrane region" description="Helical" evidence="9">
    <location>
        <begin position="491"/>
        <end position="512"/>
    </location>
</feature>
<gene>
    <name evidence="11" type="ORF">TGDOM2_230570</name>
</gene>
<dbReference type="InterPro" id="IPR044770">
    <property type="entry name" value="MFS_spinster-like"/>
</dbReference>
<keyword evidence="5 9" id="KW-0472">Membrane</keyword>
<dbReference type="Pfam" id="PF03137">
    <property type="entry name" value="OATP"/>
    <property type="match status" value="1"/>
</dbReference>
<comment type="caution">
    <text evidence="11">The sequence shown here is derived from an EMBL/GenBank/DDBJ whole genome shotgun (WGS) entry which is preliminary data.</text>
</comment>
<feature type="transmembrane region" description="Helical" evidence="9">
    <location>
        <begin position="1081"/>
        <end position="1102"/>
    </location>
</feature>
<evidence type="ECO:0000313" key="11">
    <source>
        <dbReference type="EMBL" id="KFG48297.1"/>
    </source>
</evidence>
<feature type="region of interest" description="Disordered" evidence="8">
    <location>
        <begin position="857"/>
        <end position="885"/>
    </location>
</feature>
<feature type="domain" description="Major facilitator superfamily (MFS) profile" evidence="10">
    <location>
        <begin position="458"/>
        <end position="1174"/>
    </location>
</feature>
<feature type="transmembrane region" description="Helical" evidence="9">
    <location>
        <begin position="1114"/>
        <end position="1135"/>
    </location>
</feature>
<feature type="compositionally biased region" description="Basic and acidic residues" evidence="8">
    <location>
        <begin position="38"/>
        <end position="52"/>
    </location>
</feature>
<feature type="transmembrane region" description="Helical" evidence="9">
    <location>
        <begin position="1147"/>
        <end position="1167"/>
    </location>
</feature>
<dbReference type="InterPro" id="IPR036259">
    <property type="entry name" value="MFS_trans_sf"/>
</dbReference>
<evidence type="ECO:0000256" key="2">
    <source>
        <dbReference type="ARBA" id="ARBA00022448"/>
    </source>
</evidence>
<feature type="compositionally biased region" description="Acidic residues" evidence="8">
    <location>
        <begin position="926"/>
        <end position="935"/>
    </location>
</feature>
<feature type="region of interest" description="Disordered" evidence="8">
    <location>
        <begin position="363"/>
        <end position="401"/>
    </location>
</feature>
<organism evidence="11 12">
    <name type="scientific">Toxoplasma gondii GAB2-2007-GAL-DOM2</name>
    <dbReference type="NCBI Taxonomy" id="1130820"/>
    <lineage>
        <taxon>Eukaryota</taxon>
        <taxon>Sar</taxon>
        <taxon>Alveolata</taxon>
        <taxon>Apicomplexa</taxon>
        <taxon>Conoidasida</taxon>
        <taxon>Coccidia</taxon>
        <taxon>Eucoccidiorida</taxon>
        <taxon>Eimeriorina</taxon>
        <taxon>Sarcocystidae</taxon>
        <taxon>Toxoplasma</taxon>
    </lineage>
</organism>
<feature type="transmembrane region" description="Helical" evidence="9">
    <location>
        <begin position="678"/>
        <end position="696"/>
    </location>
</feature>
<keyword evidence="4 9" id="KW-1133">Transmembrane helix</keyword>
<dbReference type="InterPro" id="IPR020846">
    <property type="entry name" value="MFS_dom"/>
</dbReference>
<feature type="region of interest" description="Disordered" evidence="8">
    <location>
        <begin position="1178"/>
        <end position="1202"/>
    </location>
</feature>
<feature type="region of interest" description="Disordered" evidence="8">
    <location>
        <begin position="761"/>
        <end position="782"/>
    </location>
</feature>
<feature type="compositionally biased region" description="Basic and acidic residues" evidence="8">
    <location>
        <begin position="387"/>
        <end position="401"/>
    </location>
</feature>
<dbReference type="InterPro" id="IPR004156">
    <property type="entry name" value="OATP"/>
</dbReference>
<dbReference type="Pfam" id="PF07690">
    <property type="entry name" value="MFS_1"/>
    <property type="match status" value="1"/>
</dbReference>
<sequence>MPVFPSDNDAFRLHADDPYASEVHVVAGAVSSPFGSPRSEDSQMRRRRDGERLCVSSDEFAPLSDPGDEGGTYGDSHRRPSVSSPFPSLVVVATADYSGDSATSESRASPADALAVPEDSPYFFESPVTSNSYTASEALATSEALAAVACTPAVPATGCSSELGPQGRPAEAAFPGALHLPGPVDNQGRPVDPGVPSSGNRETSTQTDVPTRPAVTLLSSVGVSPCLYGRPCNGDVPEFPSGDLRAKSHAKAGRDPEAAEKAYAGGEELGSSVLFEEGSADFWTSDAGYARSFGRDRGLSRRANRAAGRPGNSETSAARSAATMAARLAFRVAARVATVAETLHGHWRRLRAGPGGFTEVEGGYDEDQEEFNAESEETPGSLRRMTQHADSREADAADEGRGHREGRFFWIEGQENGRAGHRKPSADVNKYEKWKCIGVEQTSAGVHPRENQRLCSLVFALIFLLEVFVNFDCGAVPASLSEIALHFRLSTTWQGLVGALPYVGLTLASPFVGRLLTVYRPRSVIISTMALNVVAMLLLIVTYAFPGTYHEFPEPVARPSPDEEASSTTTVQLSAGSSSDEAHSSGYLFPSFPSLPAFGLDDLTPSAWLLLTSRFFVGITQAAFVIYAPVWVDEFAPPQYAALWMGIVQGAAVVGVTVGYLATAFLCIYLLLDWRWAFLLQAVVCAALVAALAELPSEAIDASSKMEESGSEALQEASSEAEDTEVGHCDARPRQRIADAHRFREASRSARTLAFKRGGARGGVSENLGGHMGKDDRSTRPVQGLAFDPRLAEAGQTDERGESANAELDWMHDSADETALHADAGSGEGGAHEREDALPTLTLHSFSQYDKTRGIYTQGGCEGTQETGRRGKGGDSRGQDGEVHRELNLQESRPITYVSTKGRFPADSSHKRSLPRRELRVLMIEEQEEGSADDEREVHDSRTSRGGHGWRERRAERKRRDEKTLSACAMMKQLAKNPLYILPVFTLSALLFVVTGVQFWGTVHLTSNLQLTPSVAMLTFAAVAASAPTAGVIGGGIMVDRLGGYKTLDAKLKTLQACLAAAAAAVVCGFVGAVTTDALTFVLSLWFLLCFGGALLPPLTGLQIAAVETPLRTFASGLSMFTYNICGYALGTFLPGAVMDFVKGDTVGMRLILFWSLFGLVGVFMTAMSARRMRDELAATNDSRTPSNQEASSRIPALVLSQ</sequence>
<comment type="subcellular location">
    <subcellularLocation>
        <location evidence="1">Membrane</location>
        <topology evidence="1">Multi-pass membrane protein</topology>
    </subcellularLocation>
</comment>
<dbReference type="CDD" id="cd06174">
    <property type="entry name" value="MFS"/>
    <property type="match status" value="1"/>
</dbReference>
<dbReference type="InterPro" id="IPR011701">
    <property type="entry name" value="MFS"/>
</dbReference>
<comment type="similarity">
    <text evidence="7">Belongs to the major facilitator superfamily. Spinster (TC 2.A.1.49) family.</text>
</comment>
<feature type="transmembrane region" description="Helical" evidence="9">
    <location>
        <begin position="524"/>
        <end position="545"/>
    </location>
</feature>
<dbReference type="PANTHER" id="PTHR23505:SF9">
    <property type="entry name" value="PROTEIN, PUTATIVE-RELATED"/>
    <property type="match status" value="1"/>
</dbReference>
<feature type="compositionally biased region" description="Low complexity" evidence="8">
    <location>
        <begin position="305"/>
        <end position="319"/>
    </location>
</feature>
<dbReference type="Proteomes" id="UP000028837">
    <property type="component" value="Unassembled WGS sequence"/>
</dbReference>
<keyword evidence="2" id="KW-0813">Transport</keyword>
<keyword evidence="6" id="KW-1015">Disulfide bond</keyword>
<dbReference type="GO" id="GO:0022857">
    <property type="term" value="F:transmembrane transporter activity"/>
    <property type="evidence" value="ECO:0007669"/>
    <property type="project" value="InterPro"/>
</dbReference>
<feature type="region of interest" description="Disordered" evidence="8">
    <location>
        <begin position="706"/>
        <end position="732"/>
    </location>
</feature>
<evidence type="ECO:0000256" key="6">
    <source>
        <dbReference type="ARBA" id="ARBA00023157"/>
    </source>
</evidence>